<feature type="compositionally biased region" description="Low complexity" evidence="1">
    <location>
        <begin position="26"/>
        <end position="39"/>
    </location>
</feature>
<feature type="compositionally biased region" description="Pro residues" evidence="1">
    <location>
        <begin position="220"/>
        <end position="236"/>
    </location>
</feature>
<evidence type="ECO:0000313" key="2">
    <source>
        <dbReference type="EMBL" id="KIY99131.1"/>
    </source>
</evidence>
<feature type="region of interest" description="Disordered" evidence="1">
    <location>
        <begin position="326"/>
        <end position="372"/>
    </location>
</feature>
<dbReference type="GeneID" id="25741707"/>
<keyword evidence="3" id="KW-1185">Reference proteome</keyword>
<feature type="compositionally biased region" description="Low complexity" evidence="1">
    <location>
        <begin position="568"/>
        <end position="585"/>
    </location>
</feature>
<accession>A0A0D2MEJ8</accession>
<dbReference type="OrthoDB" id="10682017at2759"/>
<feature type="compositionally biased region" description="Polar residues" evidence="1">
    <location>
        <begin position="12"/>
        <end position="25"/>
    </location>
</feature>
<feature type="region of interest" description="Disordered" evidence="1">
    <location>
        <begin position="384"/>
        <end position="409"/>
    </location>
</feature>
<dbReference type="KEGG" id="mng:MNEG_8832"/>
<feature type="region of interest" description="Disordered" evidence="1">
    <location>
        <begin position="211"/>
        <end position="288"/>
    </location>
</feature>
<dbReference type="AlphaFoldDB" id="A0A0D2MEJ8"/>
<dbReference type="EMBL" id="KK101944">
    <property type="protein sequence ID" value="KIY99131.1"/>
    <property type="molecule type" value="Genomic_DNA"/>
</dbReference>
<evidence type="ECO:0000256" key="1">
    <source>
        <dbReference type="SAM" id="MobiDB-lite"/>
    </source>
</evidence>
<feature type="compositionally biased region" description="Low complexity" evidence="1">
    <location>
        <begin position="237"/>
        <end position="246"/>
    </location>
</feature>
<feature type="compositionally biased region" description="Gly residues" evidence="1">
    <location>
        <begin position="393"/>
        <end position="406"/>
    </location>
</feature>
<dbReference type="RefSeq" id="XP_013898151.1">
    <property type="nucleotide sequence ID" value="XM_014042697.1"/>
</dbReference>
<dbReference type="Proteomes" id="UP000054498">
    <property type="component" value="Unassembled WGS sequence"/>
</dbReference>
<sequence length="658" mass="67089">MLAPPEPLLRMGSSSSTATPRSAQPGSATGGAAASTSAAVGRSPATSRPGAAQTIRAHSRLTTWLARAQSVQQHVLWEEERLEGQLVSLAARQQLLAGIVLSLPVDSGAGGAHGGAARMRRKLLEEERRVESEADALQARGAALAACSARLASTLELLAGPSRMGDDDKLGLLQLLLADVADRLQLWDQLEALDGLPHLGHVGATLRNMAEQEGRGADQPQPPPPPQPPAYHPYPQPLHHSQQQLQPHHRPPQQHQQQHPPHPHLHPFQQAHQHHPQRGGAGRYDAATETAGTLGSRPAVTAEGQFQNDPDHELYTTMASIFSAELSDDGPLLGPDEGQQRRGGVVHDEHDAEGPPERRRGDGGGGAGGAKEDQLAPLPVLAQAHHRPPSRGGRPGGAGTGAGGAGTPARMLRRRGLSLDLPGAHRELAESLAATGALAGPEEAEAFSTAFERLAQHAGAAQPMTSVAAAHVRGGAVAAIHAAVLEHSASGGGGGEDSCQGAVVSSHLEEAQRQQRQKQMCQQLPAGDQPLEAAASKEAPHSGQPRSVAAQGVINALAASAGGALADAGAKGAPAQRPQQPDAALQGGGAGSEGGAGGEGSGAGAHGAVIGGGALAGMTVRDLLGLLVTTLQQQGDAGASSVADVPVGRLLAQQGTLE</sequence>
<feature type="region of interest" description="Disordered" evidence="1">
    <location>
        <begin position="489"/>
        <end position="523"/>
    </location>
</feature>
<protein>
    <submittedName>
        <fullName evidence="2">Uncharacterized protein</fullName>
    </submittedName>
</protein>
<reference evidence="2 3" key="1">
    <citation type="journal article" date="2013" name="BMC Genomics">
        <title>Reconstruction of the lipid metabolism for the microalga Monoraphidium neglectum from its genome sequence reveals characteristics suitable for biofuel production.</title>
        <authorList>
            <person name="Bogen C."/>
            <person name="Al-Dilaimi A."/>
            <person name="Albersmeier A."/>
            <person name="Wichmann J."/>
            <person name="Grundmann M."/>
            <person name="Rupp O."/>
            <person name="Lauersen K.J."/>
            <person name="Blifernez-Klassen O."/>
            <person name="Kalinowski J."/>
            <person name="Goesmann A."/>
            <person name="Mussgnug J.H."/>
            <person name="Kruse O."/>
        </authorList>
    </citation>
    <scope>NUCLEOTIDE SEQUENCE [LARGE SCALE GENOMIC DNA]</scope>
    <source>
        <strain evidence="2 3">SAG 48.87</strain>
    </source>
</reference>
<evidence type="ECO:0000313" key="3">
    <source>
        <dbReference type="Proteomes" id="UP000054498"/>
    </source>
</evidence>
<feature type="region of interest" description="Disordered" evidence="1">
    <location>
        <begin position="568"/>
        <end position="602"/>
    </location>
</feature>
<gene>
    <name evidence="2" type="ORF">MNEG_8832</name>
</gene>
<organism evidence="2 3">
    <name type="scientific">Monoraphidium neglectum</name>
    <dbReference type="NCBI Taxonomy" id="145388"/>
    <lineage>
        <taxon>Eukaryota</taxon>
        <taxon>Viridiplantae</taxon>
        <taxon>Chlorophyta</taxon>
        <taxon>core chlorophytes</taxon>
        <taxon>Chlorophyceae</taxon>
        <taxon>CS clade</taxon>
        <taxon>Sphaeropleales</taxon>
        <taxon>Selenastraceae</taxon>
        <taxon>Monoraphidium</taxon>
    </lineage>
</organism>
<feature type="compositionally biased region" description="Basic and acidic residues" evidence="1">
    <location>
        <begin position="345"/>
        <end position="362"/>
    </location>
</feature>
<proteinExistence type="predicted"/>
<name>A0A0D2MEJ8_9CHLO</name>
<feature type="region of interest" description="Disordered" evidence="1">
    <location>
        <begin position="1"/>
        <end position="54"/>
    </location>
</feature>
<feature type="compositionally biased region" description="Gly residues" evidence="1">
    <location>
        <begin position="586"/>
        <end position="602"/>
    </location>
</feature>